<dbReference type="PROSITE" id="PS51900">
    <property type="entry name" value="CB"/>
    <property type="match status" value="1"/>
</dbReference>
<dbReference type="PANTHER" id="PTHR30349">
    <property type="entry name" value="PHAGE INTEGRASE-RELATED"/>
    <property type="match status" value="1"/>
</dbReference>
<dbReference type="Pfam" id="PF00589">
    <property type="entry name" value="Phage_integrase"/>
    <property type="match status" value="1"/>
</dbReference>
<feature type="region of interest" description="Disordered" evidence="5">
    <location>
        <begin position="496"/>
        <end position="538"/>
    </location>
</feature>
<dbReference type="Gene3D" id="1.10.443.10">
    <property type="entry name" value="Intergrase catalytic core"/>
    <property type="match status" value="1"/>
</dbReference>
<dbReference type="InterPro" id="IPR002104">
    <property type="entry name" value="Integrase_catalytic"/>
</dbReference>
<feature type="domain" description="Tyr recombinase" evidence="6">
    <location>
        <begin position="295"/>
        <end position="495"/>
    </location>
</feature>
<dbReference type="InterPro" id="IPR004107">
    <property type="entry name" value="Integrase_SAM-like_N"/>
</dbReference>
<dbReference type="PROSITE" id="PS51898">
    <property type="entry name" value="TYR_RECOMBINASE"/>
    <property type="match status" value="1"/>
</dbReference>
<comment type="caution">
    <text evidence="8">The sequence shown here is derived from an EMBL/GenBank/DDBJ whole genome shotgun (WGS) entry which is preliminary data.</text>
</comment>
<gene>
    <name evidence="8" type="ORF">MQP27_13440</name>
</gene>
<feature type="region of interest" description="Disordered" evidence="5">
    <location>
        <begin position="40"/>
        <end position="59"/>
    </location>
</feature>
<accession>A0ABS9Y862</accession>
<evidence type="ECO:0000256" key="3">
    <source>
        <dbReference type="ARBA" id="ARBA00023172"/>
    </source>
</evidence>
<evidence type="ECO:0000259" key="6">
    <source>
        <dbReference type="PROSITE" id="PS51898"/>
    </source>
</evidence>
<evidence type="ECO:0000313" key="8">
    <source>
        <dbReference type="EMBL" id="MCI3272116.1"/>
    </source>
</evidence>
<dbReference type="Proteomes" id="UP001165269">
    <property type="component" value="Unassembled WGS sequence"/>
</dbReference>
<protein>
    <submittedName>
        <fullName evidence="8">Site-specific integrase</fullName>
    </submittedName>
</protein>
<evidence type="ECO:0000313" key="9">
    <source>
        <dbReference type="Proteomes" id="UP001165269"/>
    </source>
</evidence>
<name>A0ABS9Y862_9ACTN</name>
<dbReference type="RefSeq" id="WP_242765285.1">
    <property type="nucleotide sequence ID" value="NZ_JALDAY010000004.1"/>
</dbReference>
<dbReference type="Gene3D" id="1.10.150.130">
    <property type="match status" value="1"/>
</dbReference>
<reference evidence="8" key="1">
    <citation type="submission" date="2022-03" db="EMBL/GenBank/DDBJ databases">
        <title>Streptomyces 7R015 and 7R016 isolated from Barleria lupulina in Thailand.</title>
        <authorList>
            <person name="Kanchanasin P."/>
            <person name="Phongsopitanun W."/>
            <person name="Tanasupawat S."/>
        </authorList>
    </citation>
    <scope>NUCLEOTIDE SEQUENCE</scope>
    <source>
        <strain evidence="8">7R015</strain>
    </source>
</reference>
<dbReference type="EMBL" id="JALDAY010000004">
    <property type="protein sequence ID" value="MCI3272116.1"/>
    <property type="molecule type" value="Genomic_DNA"/>
</dbReference>
<feature type="domain" description="Core-binding (CB)" evidence="7">
    <location>
        <begin position="122"/>
        <end position="253"/>
    </location>
</feature>
<dbReference type="CDD" id="cd01189">
    <property type="entry name" value="INT_ICEBs1_C_like"/>
    <property type="match status" value="1"/>
</dbReference>
<keyword evidence="3" id="KW-0233">DNA recombination</keyword>
<evidence type="ECO:0000256" key="2">
    <source>
        <dbReference type="ARBA" id="ARBA00023125"/>
    </source>
</evidence>
<evidence type="ECO:0000256" key="5">
    <source>
        <dbReference type="SAM" id="MobiDB-lite"/>
    </source>
</evidence>
<dbReference type="Pfam" id="PF14659">
    <property type="entry name" value="Phage_int_SAM_3"/>
    <property type="match status" value="1"/>
</dbReference>
<keyword evidence="9" id="KW-1185">Reference proteome</keyword>
<evidence type="ECO:0000256" key="4">
    <source>
        <dbReference type="PROSITE-ProRule" id="PRU01248"/>
    </source>
</evidence>
<dbReference type="InterPro" id="IPR044068">
    <property type="entry name" value="CB"/>
</dbReference>
<keyword evidence="1" id="KW-0229">DNA integration</keyword>
<proteinExistence type="predicted"/>
<evidence type="ECO:0000256" key="1">
    <source>
        <dbReference type="ARBA" id="ARBA00022908"/>
    </source>
</evidence>
<dbReference type="InterPro" id="IPR013762">
    <property type="entry name" value="Integrase-like_cat_sf"/>
</dbReference>
<dbReference type="InterPro" id="IPR011010">
    <property type="entry name" value="DNA_brk_join_enz"/>
</dbReference>
<dbReference type="PANTHER" id="PTHR30349:SF91">
    <property type="entry name" value="INTA PROTEIN"/>
    <property type="match status" value="1"/>
</dbReference>
<dbReference type="InterPro" id="IPR050090">
    <property type="entry name" value="Tyrosine_recombinase_XerCD"/>
</dbReference>
<sequence>MKGSTYRRCYCRDADGKALNKSCPQLSSRRHGVWAVRQELPPREDGSRRSFSRSGYDTAKDAQGDLDKVRALLDLPDSDDAEGQVRIGDLLEEVSKNKKASLPSLEETRRRFRSGQKLTDVMTVSDLLDEWLEAKSKSRRATTVNGYRSRVNYHLRDGLGHHRLDRLSVGHVQAFFDGIDDRNEVIRAENEARREQVARATWGKRSRPPAAEAERLAEEKAKLAEMPPFRRITGQSTKHDIRRALRTALNFAIGRQYITFNPAAHVDIGSAKRPKGMLWTAERVARWRETGQRPGPVMVWSPQQLGQFLDAAEGHRLYAFYHLIAHHGLRRGEGVGQDWTNVDWEARTIAVAKEIVTDGWTPIETDPKTDGSAAAVKLDRETVAVLRAHRERQIAERAARMEARLPWTDTGKIFVQEDGTWLHPEMVSDAFREIVAEADLPPINLRDLRHGAAALVKAGGGDIHDAKAKLRHASISLTSDTYMELFEEYEEDLAERSAAAVPRARRPVSDTSAHASLTQEGEEEGQTGGETPPDLPSS</sequence>
<keyword evidence="2 4" id="KW-0238">DNA-binding</keyword>
<dbReference type="InterPro" id="IPR010998">
    <property type="entry name" value="Integrase_recombinase_N"/>
</dbReference>
<dbReference type="SUPFAM" id="SSF56349">
    <property type="entry name" value="DNA breaking-rejoining enzymes"/>
    <property type="match status" value="1"/>
</dbReference>
<evidence type="ECO:0000259" key="7">
    <source>
        <dbReference type="PROSITE" id="PS51900"/>
    </source>
</evidence>
<organism evidence="8 9">
    <name type="scientific">Streptomyces cylindrosporus</name>
    <dbReference type="NCBI Taxonomy" id="2927583"/>
    <lineage>
        <taxon>Bacteria</taxon>
        <taxon>Bacillati</taxon>
        <taxon>Actinomycetota</taxon>
        <taxon>Actinomycetes</taxon>
        <taxon>Kitasatosporales</taxon>
        <taxon>Streptomycetaceae</taxon>
        <taxon>Streptomyces</taxon>
    </lineage>
</organism>